<reference evidence="1" key="1">
    <citation type="submission" date="2020-10" db="EMBL/GenBank/DDBJ databases">
        <authorList>
            <person name="Gilroy R."/>
        </authorList>
    </citation>
    <scope>NUCLEOTIDE SEQUENCE</scope>
    <source>
        <strain evidence="1">CHK154-7741</strain>
    </source>
</reference>
<organism evidence="1 2">
    <name type="scientific">Candidatus Limenecus avicola</name>
    <dbReference type="NCBI Taxonomy" id="2840847"/>
    <lineage>
        <taxon>Bacteria</taxon>
        <taxon>Bacillati</taxon>
        <taxon>Bacillota</taxon>
        <taxon>Clostridia</taxon>
        <taxon>Eubacteriales</taxon>
        <taxon>Clostridiaceae</taxon>
        <taxon>Clostridiaceae incertae sedis</taxon>
        <taxon>Candidatus Limenecus</taxon>
    </lineage>
</organism>
<comment type="caution">
    <text evidence="1">The sequence shown here is derived from an EMBL/GenBank/DDBJ whole genome shotgun (WGS) entry which is preliminary data.</text>
</comment>
<accession>A0A9D1N093</accession>
<dbReference type="EMBL" id="DVOD01000030">
    <property type="protein sequence ID" value="HIU92311.1"/>
    <property type="molecule type" value="Genomic_DNA"/>
</dbReference>
<sequence>MLQIHSLNCSPIKPTSHNFGNREENKIEYPMDYMAAGELLDELDLKNFNEDTAKKIGEFAETINVTDKNEKYTKPFKQMMTTLSLAALGGIVTKGFYNKLLVFTEKNTGLLDWAGKEGSKLFSKISEKVTPSEEKTFKGFVSRTLNNGINWCKEYAQKGVDKVDIEKAIESAKNAAKSKSIDTKAIEVQTFAKNGIKKLTGTIAGITSGIGVIEKGTQDKDKDGIPDMYQGKGNEIKKNAVAMQAIEAALDTI</sequence>
<dbReference type="AlphaFoldDB" id="A0A9D1N093"/>
<proteinExistence type="predicted"/>
<dbReference type="Proteomes" id="UP000886748">
    <property type="component" value="Unassembled WGS sequence"/>
</dbReference>
<evidence type="ECO:0000313" key="2">
    <source>
        <dbReference type="Proteomes" id="UP000886748"/>
    </source>
</evidence>
<reference evidence="1" key="2">
    <citation type="journal article" date="2021" name="PeerJ">
        <title>Extensive microbial diversity within the chicken gut microbiome revealed by metagenomics and culture.</title>
        <authorList>
            <person name="Gilroy R."/>
            <person name="Ravi A."/>
            <person name="Getino M."/>
            <person name="Pursley I."/>
            <person name="Horton D.L."/>
            <person name="Alikhan N.F."/>
            <person name="Baker D."/>
            <person name="Gharbi K."/>
            <person name="Hall N."/>
            <person name="Watson M."/>
            <person name="Adriaenssens E.M."/>
            <person name="Foster-Nyarko E."/>
            <person name="Jarju S."/>
            <person name="Secka A."/>
            <person name="Antonio M."/>
            <person name="Oren A."/>
            <person name="Chaudhuri R.R."/>
            <person name="La Ragione R."/>
            <person name="Hildebrand F."/>
            <person name="Pallen M.J."/>
        </authorList>
    </citation>
    <scope>NUCLEOTIDE SEQUENCE</scope>
    <source>
        <strain evidence="1">CHK154-7741</strain>
    </source>
</reference>
<gene>
    <name evidence="1" type="ORF">IAD26_04150</name>
</gene>
<protein>
    <submittedName>
        <fullName evidence="1">Uncharacterized protein</fullName>
    </submittedName>
</protein>
<evidence type="ECO:0000313" key="1">
    <source>
        <dbReference type="EMBL" id="HIU92311.1"/>
    </source>
</evidence>
<name>A0A9D1N093_9CLOT</name>